<evidence type="ECO:0000313" key="2">
    <source>
        <dbReference type="EMBL" id="ODV75645.1"/>
    </source>
</evidence>
<organism evidence="2 3">
    <name type="scientific">Cyberlindnera jadinii (strain ATCC 18201 / CBS 1600 / BCRC 20928 / JCM 3617 / NBRC 0987 / NRRL Y-1542)</name>
    <name type="common">Torula yeast</name>
    <name type="synonym">Candida utilis</name>
    <dbReference type="NCBI Taxonomy" id="983966"/>
    <lineage>
        <taxon>Eukaryota</taxon>
        <taxon>Fungi</taxon>
        <taxon>Dikarya</taxon>
        <taxon>Ascomycota</taxon>
        <taxon>Saccharomycotina</taxon>
        <taxon>Saccharomycetes</taxon>
        <taxon>Phaffomycetales</taxon>
        <taxon>Phaffomycetaceae</taxon>
        <taxon>Cyberlindnera</taxon>
    </lineage>
</organism>
<dbReference type="Proteomes" id="UP000094389">
    <property type="component" value="Unassembled WGS sequence"/>
</dbReference>
<dbReference type="AlphaFoldDB" id="A0A1E4S807"/>
<feature type="region of interest" description="Disordered" evidence="1">
    <location>
        <begin position="11"/>
        <end position="34"/>
    </location>
</feature>
<evidence type="ECO:0000313" key="3">
    <source>
        <dbReference type="Proteomes" id="UP000094389"/>
    </source>
</evidence>
<feature type="region of interest" description="Disordered" evidence="1">
    <location>
        <begin position="76"/>
        <end position="137"/>
    </location>
</feature>
<feature type="compositionally biased region" description="Low complexity" evidence="1">
    <location>
        <begin position="192"/>
        <end position="204"/>
    </location>
</feature>
<dbReference type="GeneID" id="30988847"/>
<protein>
    <submittedName>
        <fullName evidence="2">Uncharacterized protein</fullName>
    </submittedName>
</protein>
<gene>
    <name evidence="2" type="ORF">CYBJADRAFT_166356</name>
</gene>
<feature type="compositionally biased region" description="Basic and acidic residues" evidence="1">
    <location>
        <begin position="21"/>
        <end position="34"/>
    </location>
</feature>
<sequence>MASSVIVQPWITSDMGQARDSSPRSKHESPKEANERHSLALSCIQVFTKIWSFHSKLIKEVLIPSKRGGFFHLPMSKSSSQLDADLSTESGSSSRKASTGSDTQPCIQQQGQRQLPQQQTDQLASKKQQRKSLQTKHVKVVTRQDILNGVYKVPGAESSPTSPKLGAATMARSSSKKSRHSQQFQRPRRSMSSRSYISTMSSTSLPESTKARPQPPVNRGSVLSSDGSILVTMNRTKTRDSQLSTVTSRA</sequence>
<dbReference type="EMBL" id="KV453926">
    <property type="protein sequence ID" value="ODV75645.1"/>
    <property type="molecule type" value="Genomic_DNA"/>
</dbReference>
<feature type="region of interest" description="Disordered" evidence="1">
    <location>
        <begin position="152"/>
        <end position="250"/>
    </location>
</feature>
<dbReference type="RefSeq" id="XP_020072684.1">
    <property type="nucleotide sequence ID" value="XM_020214451.1"/>
</dbReference>
<feature type="compositionally biased region" description="Basic residues" evidence="1">
    <location>
        <begin position="174"/>
        <end position="191"/>
    </location>
</feature>
<name>A0A1E4S807_CYBJN</name>
<evidence type="ECO:0000256" key="1">
    <source>
        <dbReference type="SAM" id="MobiDB-lite"/>
    </source>
</evidence>
<feature type="compositionally biased region" description="Polar residues" evidence="1">
    <location>
        <begin position="221"/>
        <end position="250"/>
    </location>
</feature>
<feature type="compositionally biased region" description="Low complexity" evidence="1">
    <location>
        <begin position="87"/>
        <end position="122"/>
    </location>
</feature>
<reference evidence="2 3" key="1">
    <citation type="journal article" date="2016" name="Proc. Natl. Acad. Sci. U.S.A.">
        <title>Comparative genomics of biotechnologically important yeasts.</title>
        <authorList>
            <person name="Riley R."/>
            <person name="Haridas S."/>
            <person name="Wolfe K.H."/>
            <person name="Lopes M.R."/>
            <person name="Hittinger C.T."/>
            <person name="Goeker M."/>
            <person name="Salamov A.A."/>
            <person name="Wisecaver J.H."/>
            <person name="Long T.M."/>
            <person name="Calvey C.H."/>
            <person name="Aerts A.L."/>
            <person name="Barry K.W."/>
            <person name="Choi C."/>
            <person name="Clum A."/>
            <person name="Coughlan A.Y."/>
            <person name="Deshpande S."/>
            <person name="Douglass A.P."/>
            <person name="Hanson S.J."/>
            <person name="Klenk H.-P."/>
            <person name="LaButti K.M."/>
            <person name="Lapidus A."/>
            <person name="Lindquist E.A."/>
            <person name="Lipzen A.M."/>
            <person name="Meier-Kolthoff J.P."/>
            <person name="Ohm R.A."/>
            <person name="Otillar R.P."/>
            <person name="Pangilinan J.L."/>
            <person name="Peng Y."/>
            <person name="Rokas A."/>
            <person name="Rosa C.A."/>
            <person name="Scheuner C."/>
            <person name="Sibirny A.A."/>
            <person name="Slot J.C."/>
            <person name="Stielow J.B."/>
            <person name="Sun H."/>
            <person name="Kurtzman C.P."/>
            <person name="Blackwell M."/>
            <person name="Grigoriev I.V."/>
            <person name="Jeffries T.W."/>
        </authorList>
    </citation>
    <scope>NUCLEOTIDE SEQUENCE [LARGE SCALE GENOMIC DNA]</scope>
    <source>
        <strain evidence="3">ATCC 18201 / CBS 1600 / BCRC 20928 / JCM 3617 / NBRC 0987 / NRRL Y-1542</strain>
    </source>
</reference>
<keyword evidence="3" id="KW-1185">Reference proteome</keyword>
<accession>A0A1E4S807</accession>
<proteinExistence type="predicted"/>
<feature type="compositionally biased region" description="Basic residues" evidence="1">
    <location>
        <begin position="127"/>
        <end position="137"/>
    </location>
</feature>